<dbReference type="STRING" id="1121869.SAMN03084138_02451"/>
<dbReference type="EMBL" id="FOWR01000017">
    <property type="protein sequence ID" value="SFP54179.1"/>
    <property type="molecule type" value="Genomic_DNA"/>
</dbReference>
<dbReference type="RefSeq" id="WP_017009058.1">
    <property type="nucleotide sequence ID" value="NZ_FOWR01000017.1"/>
</dbReference>
<sequence>MGSASLVPEGMKLSIICRLEPGCLGPQGASKIDDFCQYIEQEMLTLNTDYIALNVVPRNDKSLPEMQFNVMGKKMSRAQASQYLSRLEKSLDDFEASLEGKLETLIDKYMGY</sequence>
<proteinExistence type="predicted"/>
<dbReference type="Proteomes" id="UP000182692">
    <property type="component" value="Unassembled WGS sequence"/>
</dbReference>
<gene>
    <name evidence="1" type="ORF">SAMN03084138_02451</name>
</gene>
<organism evidence="1 2">
    <name type="scientific">Enterovibrio norvegicus DSM 15893</name>
    <dbReference type="NCBI Taxonomy" id="1121869"/>
    <lineage>
        <taxon>Bacteria</taxon>
        <taxon>Pseudomonadati</taxon>
        <taxon>Pseudomonadota</taxon>
        <taxon>Gammaproteobacteria</taxon>
        <taxon>Vibrionales</taxon>
        <taxon>Vibrionaceae</taxon>
        <taxon>Enterovibrio</taxon>
    </lineage>
</organism>
<dbReference type="OrthoDB" id="5768421at2"/>
<evidence type="ECO:0000313" key="2">
    <source>
        <dbReference type="Proteomes" id="UP000182692"/>
    </source>
</evidence>
<protein>
    <submittedName>
        <fullName evidence="1">Uncharacterized protein</fullName>
    </submittedName>
</protein>
<evidence type="ECO:0000313" key="1">
    <source>
        <dbReference type="EMBL" id="SFP54179.1"/>
    </source>
</evidence>
<name>A0A1I5R6N6_9GAMM</name>
<dbReference type="GeneID" id="35870970"/>
<dbReference type="AlphaFoldDB" id="A0A1I5R6N6"/>
<reference evidence="1 2" key="1">
    <citation type="submission" date="2016-10" db="EMBL/GenBank/DDBJ databases">
        <authorList>
            <person name="de Groot N.N."/>
        </authorList>
    </citation>
    <scope>NUCLEOTIDE SEQUENCE [LARGE SCALE GENOMIC DNA]</scope>
    <source>
        <strain evidence="1 2">DSM 15893</strain>
    </source>
</reference>
<accession>A0A1I5R6N6</accession>